<dbReference type="InterPro" id="IPR047983">
    <property type="entry name" value="DEF8_C1"/>
</dbReference>
<name>A0A147BHD4_IXORI</name>
<dbReference type="Gene3D" id="3.30.60.20">
    <property type="match status" value="1"/>
</dbReference>
<sequence>MNVGLIDAVKSTAGQLAHTVNSKLLGGHIPQDWLPQSSNSCTPDDMKLIDAELGLSEEHFSSPEGLFGFSTIEELETAIENCKEMILESEENSDRRKKLVIKLVQLRQKLQEIKDGPPDEPSTDAKMVMEHQFEPRMYERAQQYCEKCCGSIWGVLYGFYQCKNCNFKCHNKCLNSITRRCAYARAHEKPEFTLDICPEQGLSAQGYRCAECRQNVFPRFVVLGEAASVLMPAALRSLAEQGQPRRCEYTGRYYCSLCHWNSHTIVPARVLHNWDFEPRKVCRASLQFLRLMVRKPILNLDELNPMLFTFVEDLGHVKKLREDILRMKQYLTLCHAAQQQKLLLLLHKRQHFVEGSHMYSLQDLIDLHDGNLLGYLTQVHQVFFDHITKSCEGCRGKGYLCKFCDSEEVIFPLGNDTFTCPECSSVYHKECREKRQDPCPWCEWKTRHHQASRARSEDVELTNRNHALA</sequence>
<dbReference type="Pfam" id="PF00130">
    <property type="entry name" value="C1_1"/>
    <property type="match status" value="1"/>
</dbReference>
<keyword evidence="8" id="KW-0540">Nuclease</keyword>
<keyword evidence="8" id="KW-0269">Exonuclease</keyword>
<evidence type="ECO:0000256" key="3">
    <source>
        <dbReference type="ARBA" id="ARBA00022771"/>
    </source>
</evidence>
<dbReference type="PANTHER" id="PTHR12326">
    <property type="entry name" value="PLECKSTRIN HOMOLOGY DOMAIN CONTAINING PROTEIN"/>
    <property type="match status" value="1"/>
</dbReference>
<accession>A0A147BHD4</accession>
<reference evidence="8" key="1">
    <citation type="journal article" date="2018" name="PLoS Negl. Trop. Dis.">
        <title>Sialome diversity of ticks revealed by RNAseq of single tick salivary glands.</title>
        <authorList>
            <person name="Perner J."/>
            <person name="Kropackova S."/>
            <person name="Kopacek P."/>
            <person name="Ribeiro J.M."/>
        </authorList>
    </citation>
    <scope>NUCLEOTIDE SEQUENCE</scope>
    <source>
        <strain evidence="8">Siblings of single egg batch collected in Ceske Budejovice</strain>
        <tissue evidence="8">Salivary glands</tissue>
    </source>
</reference>
<evidence type="ECO:0000256" key="5">
    <source>
        <dbReference type="ARBA" id="ARBA00029450"/>
    </source>
</evidence>
<dbReference type="InterPro" id="IPR025258">
    <property type="entry name" value="RH_dom"/>
</dbReference>
<dbReference type="PROSITE" id="PS50081">
    <property type="entry name" value="ZF_DAG_PE_2"/>
    <property type="match status" value="1"/>
</dbReference>
<keyword evidence="1" id="KW-0479">Metal-binding</keyword>
<dbReference type="CDD" id="cd20819">
    <property type="entry name" value="C1_DEF8"/>
    <property type="match status" value="1"/>
</dbReference>
<organism evidence="8">
    <name type="scientific">Ixodes ricinus</name>
    <name type="common">Common tick</name>
    <name type="synonym">Acarus ricinus</name>
    <dbReference type="NCBI Taxonomy" id="34613"/>
    <lineage>
        <taxon>Eukaryota</taxon>
        <taxon>Metazoa</taxon>
        <taxon>Ecdysozoa</taxon>
        <taxon>Arthropoda</taxon>
        <taxon>Chelicerata</taxon>
        <taxon>Arachnida</taxon>
        <taxon>Acari</taxon>
        <taxon>Parasitiformes</taxon>
        <taxon>Ixodida</taxon>
        <taxon>Ixodoidea</taxon>
        <taxon>Ixodidae</taxon>
        <taxon>Ixodinae</taxon>
        <taxon>Ixodes</taxon>
    </lineage>
</organism>
<dbReference type="SUPFAM" id="SSF57889">
    <property type="entry name" value="Cysteine-rich domain"/>
    <property type="match status" value="1"/>
</dbReference>
<dbReference type="InterPro" id="IPR046349">
    <property type="entry name" value="C1-like_sf"/>
</dbReference>
<keyword evidence="2" id="KW-0677">Repeat</keyword>
<dbReference type="GO" id="GO:0004527">
    <property type="term" value="F:exonuclease activity"/>
    <property type="evidence" value="ECO:0007669"/>
    <property type="project" value="UniProtKB-KW"/>
</dbReference>
<keyword evidence="6" id="KW-0175">Coiled coil</keyword>
<comment type="similarity">
    <text evidence="5">Belongs to the DEF8 family.</text>
</comment>
<dbReference type="Pfam" id="PF13901">
    <property type="entry name" value="RH_dom"/>
    <property type="match status" value="1"/>
</dbReference>
<evidence type="ECO:0000313" key="8">
    <source>
        <dbReference type="EMBL" id="JAR90207.1"/>
    </source>
</evidence>
<evidence type="ECO:0000256" key="4">
    <source>
        <dbReference type="ARBA" id="ARBA00022833"/>
    </source>
</evidence>
<evidence type="ECO:0000256" key="1">
    <source>
        <dbReference type="ARBA" id="ARBA00022723"/>
    </source>
</evidence>
<dbReference type="InterPro" id="IPR002219">
    <property type="entry name" value="PKC_DAG/PE"/>
</dbReference>
<dbReference type="EMBL" id="GEGO01005197">
    <property type="protein sequence ID" value="JAR90207.1"/>
    <property type="molecule type" value="Transcribed_RNA"/>
</dbReference>
<evidence type="ECO:0000256" key="2">
    <source>
        <dbReference type="ARBA" id="ARBA00022737"/>
    </source>
</evidence>
<proteinExistence type="inferred from homology"/>
<feature type="coiled-coil region" evidence="6">
    <location>
        <begin position="72"/>
        <end position="116"/>
    </location>
</feature>
<keyword evidence="3" id="KW-0863">Zinc-finger</keyword>
<keyword evidence="4" id="KW-0862">Zinc</keyword>
<dbReference type="InterPro" id="IPR051366">
    <property type="entry name" value="DEF8"/>
</dbReference>
<keyword evidence="8" id="KW-0378">Hydrolase</keyword>
<dbReference type="PROSITE" id="PS00479">
    <property type="entry name" value="ZF_DAG_PE_1"/>
    <property type="match status" value="1"/>
</dbReference>
<feature type="domain" description="Phorbol-ester/DAG-type" evidence="7">
    <location>
        <begin position="130"/>
        <end position="181"/>
    </location>
</feature>
<evidence type="ECO:0000259" key="7">
    <source>
        <dbReference type="PROSITE" id="PS50081"/>
    </source>
</evidence>
<dbReference type="SMART" id="SM01175">
    <property type="entry name" value="DUF4206"/>
    <property type="match status" value="1"/>
</dbReference>
<protein>
    <submittedName>
        <fullName evidence="8">Putative 5'-3' exonuclease</fullName>
    </submittedName>
</protein>
<evidence type="ECO:0000256" key="6">
    <source>
        <dbReference type="SAM" id="Coils"/>
    </source>
</evidence>
<dbReference type="GO" id="GO:0008270">
    <property type="term" value="F:zinc ion binding"/>
    <property type="evidence" value="ECO:0007669"/>
    <property type="project" value="UniProtKB-KW"/>
</dbReference>
<dbReference type="AlphaFoldDB" id="A0A147BHD4"/>
<dbReference type="SMART" id="SM00109">
    <property type="entry name" value="C1"/>
    <property type="match status" value="1"/>
</dbReference>
<dbReference type="PANTHER" id="PTHR12326:SF3">
    <property type="entry name" value="DIFFERENTIALLY EXPRESSED IN FDCP 8 HOMOLOG"/>
    <property type="match status" value="1"/>
</dbReference>